<feature type="compositionally biased region" description="Polar residues" evidence="1">
    <location>
        <begin position="791"/>
        <end position="803"/>
    </location>
</feature>
<feature type="compositionally biased region" description="Pro residues" evidence="1">
    <location>
        <begin position="749"/>
        <end position="758"/>
    </location>
</feature>
<feature type="compositionally biased region" description="Basic and acidic residues" evidence="1">
    <location>
        <begin position="774"/>
        <end position="790"/>
    </location>
</feature>
<feature type="compositionally biased region" description="Low complexity" evidence="1">
    <location>
        <begin position="864"/>
        <end position="901"/>
    </location>
</feature>
<feature type="compositionally biased region" description="Low complexity" evidence="1">
    <location>
        <begin position="70"/>
        <end position="81"/>
    </location>
</feature>
<dbReference type="AlphaFoldDB" id="A0A316YK97"/>
<feature type="region of interest" description="Disordered" evidence="1">
    <location>
        <begin position="400"/>
        <end position="544"/>
    </location>
</feature>
<feature type="compositionally biased region" description="Low complexity" evidence="1">
    <location>
        <begin position="759"/>
        <end position="773"/>
    </location>
</feature>
<sequence>MISPQAQNAIGAPLQADDSAVASPDDPPDHGRPPRGSVAAAAAAHADARRSPVSFARSGYPHAYSSHGFSRSWTSASSSMSDQPQRRPSLELTVPVPASPSVADSQSDFEHEHELDSPSSLSSWNSYVGGRRGDLADVEDLELDGGPGCEPELETVSELDEESSSFASGSDRPFPDSEDDDHLHHHHNGQSHNHQQQQQQQRLHYSSTPSPRRKVQAAPPPPTYPHFSPRAGGHGLSHASRYTLRAPPNLAARRKKGRIAELADESGPNDPSSFAPTEMPSSAVGKVEKAKVKRTPSQTSKTSPARIVKDQGSDPLAEQDAKQQQQTHTMAPSQPEAQGSGKDEPGTPKPHSCASSSWSEFEFVGPPPMPARCVSPSETVPAVPSPLSVCLNSADEGEQTAVANQASSNGNIETETSAADETVTIDKESNSPSVLQKSTDATVALGKDNATPSSSSSPPASPVLARKPSRSRRSSSPTRSKPKMPLRPCFRRRASARPADTDSGLSSKRESSSERESSGRGRANKVRFSVAPPQEVRTHSPVEYDRKACPISNRLSPEDVEELRNMKMEMGLLEAKWAAMSACKDNSEHGTDGEESDSSCPSTTWDPRKWKADKKGAIPSSASAPSTPFRDEDDSSNRLSSPSDPHRKRADSIASESPSSMCGSRFAERDSALLGPGGRLASRAAMSPSEHLRMEREKERERACRLAGIGTGVGFRYSGGQSSARQMHHGGMAPLGCQSSLISRFGLSKPPPPLPGTPPTSMRSSPCSGPSSPHDYRSIEEQEQQTEARGRSQSPGTSQSPARSVSAPPVRGRPGTQIQKEEEVAEQDDGDDDEQPRGRSLELRKGPRPTNDSTSTDATVTQDSSSPSSSRSVSTIPSLTHTSPSPDRSSASSSPTRRGGTASFLSTYSPPKPKEPAQVHAPYPTRPSLPPSKVSPLLYKQVPPTPAPLPVPSSCGSSAPFCGGGGCGGYDSPASEFYESGSEYDLIG</sequence>
<evidence type="ECO:0000313" key="3">
    <source>
        <dbReference type="Proteomes" id="UP000245768"/>
    </source>
</evidence>
<feature type="compositionally biased region" description="Polar residues" evidence="1">
    <location>
        <begin position="430"/>
        <end position="441"/>
    </location>
</feature>
<keyword evidence="3" id="KW-1185">Reference proteome</keyword>
<protein>
    <submittedName>
        <fullName evidence="2">Uncharacterized protein</fullName>
    </submittedName>
</protein>
<dbReference type="Proteomes" id="UP000245768">
    <property type="component" value="Unassembled WGS sequence"/>
</dbReference>
<feature type="region of interest" description="Disordered" evidence="1">
    <location>
        <begin position="1"/>
        <end position="387"/>
    </location>
</feature>
<feature type="compositionally biased region" description="Low complexity" evidence="1">
    <location>
        <begin position="34"/>
        <end position="45"/>
    </location>
</feature>
<feature type="compositionally biased region" description="Polar residues" evidence="1">
    <location>
        <begin position="401"/>
        <end position="419"/>
    </location>
</feature>
<feature type="compositionally biased region" description="Basic and acidic residues" evidence="1">
    <location>
        <begin position="606"/>
        <end position="616"/>
    </location>
</feature>
<feature type="compositionally biased region" description="Acidic residues" evidence="1">
    <location>
        <begin position="823"/>
        <end position="834"/>
    </location>
</feature>
<feature type="compositionally biased region" description="Polar residues" evidence="1">
    <location>
        <begin position="322"/>
        <end position="337"/>
    </location>
</feature>
<feature type="region of interest" description="Disordered" evidence="1">
    <location>
        <begin position="583"/>
        <end position="704"/>
    </location>
</feature>
<reference evidence="2 3" key="1">
    <citation type="journal article" date="2018" name="Mol. Biol. Evol.">
        <title>Broad Genomic Sampling Reveals a Smut Pathogenic Ancestry of the Fungal Clade Ustilaginomycotina.</title>
        <authorList>
            <person name="Kijpornyongpan T."/>
            <person name="Mondo S.J."/>
            <person name="Barry K."/>
            <person name="Sandor L."/>
            <person name="Lee J."/>
            <person name="Lipzen A."/>
            <person name="Pangilinan J."/>
            <person name="LaButti K."/>
            <person name="Hainaut M."/>
            <person name="Henrissat B."/>
            <person name="Grigoriev I.V."/>
            <person name="Spatafora J.W."/>
            <person name="Aime M.C."/>
        </authorList>
    </citation>
    <scope>NUCLEOTIDE SEQUENCE [LARGE SCALE GENOMIC DNA]</scope>
    <source>
        <strain evidence="2 3">MCA 4198</strain>
    </source>
</reference>
<dbReference type="STRING" id="215250.A0A316YK97"/>
<feature type="compositionally biased region" description="Acidic residues" evidence="1">
    <location>
        <begin position="151"/>
        <end position="163"/>
    </location>
</feature>
<feature type="compositionally biased region" description="Polar residues" evidence="1">
    <location>
        <begin position="850"/>
        <end position="863"/>
    </location>
</feature>
<feature type="compositionally biased region" description="Low complexity" evidence="1">
    <location>
        <begin position="117"/>
        <end position="126"/>
    </location>
</feature>
<dbReference type="InParanoid" id="A0A316YK97"/>
<dbReference type="EMBL" id="KZ819637">
    <property type="protein sequence ID" value="PWN89639.1"/>
    <property type="molecule type" value="Genomic_DNA"/>
</dbReference>
<evidence type="ECO:0000256" key="1">
    <source>
        <dbReference type="SAM" id="MobiDB-lite"/>
    </source>
</evidence>
<gene>
    <name evidence="2" type="ORF">FA10DRAFT_268167</name>
</gene>
<accession>A0A316YK97</accession>
<feature type="compositionally biased region" description="Basic and acidic residues" evidence="1">
    <location>
        <begin position="507"/>
        <end position="519"/>
    </location>
</feature>
<dbReference type="OrthoDB" id="3366471at2759"/>
<proteinExistence type="predicted"/>
<feature type="region of interest" description="Disordered" evidence="1">
    <location>
        <begin position="717"/>
        <end position="941"/>
    </location>
</feature>
<name>A0A316YK97_9BASI</name>
<evidence type="ECO:0000313" key="2">
    <source>
        <dbReference type="EMBL" id="PWN89639.1"/>
    </source>
</evidence>
<feature type="compositionally biased region" description="Basic residues" evidence="1">
    <location>
        <begin position="480"/>
        <end position="495"/>
    </location>
</feature>
<dbReference type="GeneID" id="37044129"/>
<feature type="compositionally biased region" description="Low complexity" evidence="1">
    <location>
        <begin position="190"/>
        <end position="204"/>
    </location>
</feature>
<feature type="compositionally biased region" description="Basic and acidic residues" evidence="1">
    <location>
        <begin position="690"/>
        <end position="704"/>
    </location>
</feature>
<feature type="compositionally biased region" description="Basic and acidic residues" evidence="1">
    <location>
        <begin position="835"/>
        <end position="845"/>
    </location>
</feature>
<organism evidence="2 3">
    <name type="scientific">Acaromyces ingoldii</name>
    <dbReference type="NCBI Taxonomy" id="215250"/>
    <lineage>
        <taxon>Eukaryota</taxon>
        <taxon>Fungi</taxon>
        <taxon>Dikarya</taxon>
        <taxon>Basidiomycota</taxon>
        <taxon>Ustilaginomycotina</taxon>
        <taxon>Exobasidiomycetes</taxon>
        <taxon>Exobasidiales</taxon>
        <taxon>Cryptobasidiaceae</taxon>
        <taxon>Acaromyces</taxon>
    </lineage>
</organism>
<dbReference type="RefSeq" id="XP_025376837.1">
    <property type="nucleotide sequence ID" value="XM_025522213.1"/>
</dbReference>